<dbReference type="Proteomes" id="UP000267145">
    <property type="component" value="Unassembled WGS sequence"/>
</dbReference>
<evidence type="ECO:0000313" key="2">
    <source>
        <dbReference type="EMBL" id="RNJ59597.1"/>
    </source>
</evidence>
<evidence type="ECO:0000313" key="3">
    <source>
        <dbReference type="Proteomes" id="UP000267145"/>
    </source>
</evidence>
<feature type="compositionally biased region" description="Polar residues" evidence="1">
    <location>
        <begin position="24"/>
        <end position="35"/>
    </location>
</feature>
<feature type="compositionally biased region" description="Pro residues" evidence="1">
    <location>
        <begin position="122"/>
        <end position="141"/>
    </location>
</feature>
<dbReference type="RefSeq" id="XP_028497755.1">
    <property type="nucleotide sequence ID" value="XM_028636421.1"/>
</dbReference>
<accession>A0A3M9YG98</accession>
<dbReference type="EMBL" id="RBVV01000015">
    <property type="protein sequence ID" value="RNJ59597.1"/>
    <property type="molecule type" value="Genomic_DNA"/>
</dbReference>
<dbReference type="GeneID" id="39605896"/>
<organism evidence="2 3">
    <name type="scientific">Verticillium nonalfalfae</name>
    <dbReference type="NCBI Taxonomy" id="1051616"/>
    <lineage>
        <taxon>Eukaryota</taxon>
        <taxon>Fungi</taxon>
        <taxon>Dikarya</taxon>
        <taxon>Ascomycota</taxon>
        <taxon>Pezizomycotina</taxon>
        <taxon>Sordariomycetes</taxon>
        <taxon>Hypocreomycetidae</taxon>
        <taxon>Glomerellales</taxon>
        <taxon>Plectosphaerellaceae</taxon>
        <taxon>Verticillium</taxon>
    </lineage>
</organism>
<keyword evidence="3" id="KW-1185">Reference proteome</keyword>
<sequence length="264" mass="29014">MINEIPSLQQQKLDHTIQRSISIQLQHGKQQTQRRPSPIASEGARSTALATIINPSSHFSRPSSHHQHSLHQVRNFIATKRLAPPPPNSQSSPRLRRPLQARARLPHPLHRHSPPHRHPPRHPPAPHPSTEPLPSGPPPNQPDLQSFSLNQLAPLCYRDLALHPSIRALGRRTLERLTHHILLFCERRLTPVLAALAGAGPVILQPIPLVTNDVAAEGEGLGHSFVPGRGMPRDRVTGGSAARHTLCRGRLAGHGVFRARVSGD</sequence>
<feature type="compositionally biased region" description="Basic residues" evidence="1">
    <location>
        <begin position="107"/>
        <end position="121"/>
    </location>
</feature>
<comment type="caution">
    <text evidence="2">The sequence shown here is derived from an EMBL/GenBank/DDBJ whole genome shotgun (WGS) entry which is preliminary data.</text>
</comment>
<feature type="region of interest" description="Disordered" evidence="1">
    <location>
        <begin position="24"/>
        <end position="45"/>
    </location>
</feature>
<evidence type="ECO:0000256" key="1">
    <source>
        <dbReference type="SAM" id="MobiDB-lite"/>
    </source>
</evidence>
<gene>
    <name evidence="2" type="ORF">D7B24_002207</name>
</gene>
<proteinExistence type="predicted"/>
<name>A0A3M9YG98_9PEZI</name>
<feature type="region of interest" description="Disordered" evidence="1">
    <location>
        <begin position="107"/>
        <end position="146"/>
    </location>
</feature>
<protein>
    <submittedName>
        <fullName evidence="2">Uncharacterized protein</fullName>
    </submittedName>
</protein>
<dbReference type="AlphaFoldDB" id="A0A3M9YG98"/>
<reference evidence="2 3" key="1">
    <citation type="submission" date="2018-10" db="EMBL/GenBank/DDBJ databases">
        <title>Genome sequence of Verticillium nonalfalfae VnAa140.</title>
        <authorList>
            <person name="Stajich J.E."/>
            <person name="Kasson M.T."/>
        </authorList>
    </citation>
    <scope>NUCLEOTIDE SEQUENCE [LARGE SCALE GENOMIC DNA]</scope>
    <source>
        <strain evidence="2 3">VnAa140</strain>
    </source>
</reference>